<dbReference type="EMBL" id="CM010720">
    <property type="protein sequence ID" value="RZC66454.1"/>
    <property type="molecule type" value="Genomic_DNA"/>
</dbReference>
<evidence type="ECO:0000313" key="1">
    <source>
        <dbReference type="EMBL" id="RZC66454.1"/>
    </source>
</evidence>
<protein>
    <submittedName>
        <fullName evidence="1">Uncharacterized protein</fullName>
    </submittedName>
</protein>
<evidence type="ECO:0000313" key="2">
    <source>
        <dbReference type="Proteomes" id="UP000316621"/>
    </source>
</evidence>
<reference evidence="1 2" key="1">
    <citation type="journal article" date="2018" name="Science">
        <title>The opium poppy genome and morphinan production.</title>
        <authorList>
            <person name="Guo L."/>
            <person name="Winzer T."/>
            <person name="Yang X."/>
            <person name="Li Y."/>
            <person name="Ning Z."/>
            <person name="He Z."/>
            <person name="Teodor R."/>
            <person name="Lu Y."/>
            <person name="Bowser T.A."/>
            <person name="Graham I.A."/>
            <person name="Ye K."/>
        </authorList>
    </citation>
    <scope>NUCLEOTIDE SEQUENCE [LARGE SCALE GENOMIC DNA]</scope>
    <source>
        <strain evidence="2">cv. HN1</strain>
        <tissue evidence="1">Leaves</tissue>
    </source>
</reference>
<proteinExistence type="predicted"/>
<accession>A0A4Y7JZE3</accession>
<name>A0A4Y7JZE3_PAPSO</name>
<gene>
    <name evidence="1" type="ORF">C5167_010140</name>
</gene>
<sequence length="70" mass="7896">MDSGTTCQQPTDVKSDIAHLFPFLLPSQEYVNWCWELELKDVLMETGLKGIIEFYAGNVNTISQPNSMSL</sequence>
<dbReference type="AlphaFoldDB" id="A0A4Y7JZE3"/>
<dbReference type="Gramene" id="RZC66454">
    <property type="protein sequence ID" value="RZC66454"/>
    <property type="gene ID" value="C5167_010140"/>
</dbReference>
<keyword evidence="2" id="KW-1185">Reference proteome</keyword>
<organism evidence="1 2">
    <name type="scientific">Papaver somniferum</name>
    <name type="common">Opium poppy</name>
    <dbReference type="NCBI Taxonomy" id="3469"/>
    <lineage>
        <taxon>Eukaryota</taxon>
        <taxon>Viridiplantae</taxon>
        <taxon>Streptophyta</taxon>
        <taxon>Embryophyta</taxon>
        <taxon>Tracheophyta</taxon>
        <taxon>Spermatophyta</taxon>
        <taxon>Magnoliopsida</taxon>
        <taxon>Ranunculales</taxon>
        <taxon>Papaveraceae</taxon>
        <taxon>Papaveroideae</taxon>
        <taxon>Papaver</taxon>
    </lineage>
</organism>
<dbReference type="Proteomes" id="UP000316621">
    <property type="component" value="Chromosome 6"/>
</dbReference>